<keyword evidence="4" id="KW-0808">Transferase</keyword>
<evidence type="ECO:0000256" key="3">
    <source>
        <dbReference type="ARBA" id="ARBA00022553"/>
    </source>
</evidence>
<dbReference type="InterPro" id="IPR036890">
    <property type="entry name" value="HATPase_C_sf"/>
</dbReference>
<sequence>MGRGFSAIASLLVRFAIASLVALTVAVAPIPLIALRVGAVEAVEATRQHTFAAVRAVVEPRLDAWAVTDGTRAVLHRLKEPSVGALLAIELAMILTAWWALRRSQRQQCEHERLRRHAAQACDLERRRLAGELHDGVVQDLAGINYALERLRIGTASADQRDEVIADSASRLRDSIGALRTLLFDNYPPDLDELGISCALAGLADDLERAGMDVQLETAEAECLPPAATALIFRAAQEAVRNVATHSGASGVVIKAGRRNGQATLVVQDNGRGFDEARLRERISKGHFGLRATGDLMSASGGMLQVLAAPGRGTRVMVEVPVE</sequence>
<evidence type="ECO:0000259" key="10">
    <source>
        <dbReference type="Pfam" id="PF02518"/>
    </source>
</evidence>
<accession>A0ABN2F0H6</accession>
<dbReference type="Pfam" id="PF02518">
    <property type="entry name" value="HATPase_c"/>
    <property type="match status" value="1"/>
</dbReference>
<dbReference type="Pfam" id="PF07730">
    <property type="entry name" value="HisKA_3"/>
    <property type="match status" value="1"/>
</dbReference>
<feature type="domain" description="Histidine kinase/HSP90-like ATPase" evidence="10">
    <location>
        <begin position="232"/>
        <end position="322"/>
    </location>
</feature>
<comment type="caution">
    <text evidence="12">The sequence shown here is derived from an EMBL/GenBank/DDBJ whole genome shotgun (WGS) entry which is preliminary data.</text>
</comment>
<keyword evidence="13" id="KW-1185">Reference proteome</keyword>
<evidence type="ECO:0000256" key="7">
    <source>
        <dbReference type="ARBA" id="ARBA00022840"/>
    </source>
</evidence>
<dbReference type="PANTHER" id="PTHR24421">
    <property type="entry name" value="NITRATE/NITRITE SENSOR PROTEIN NARX-RELATED"/>
    <property type="match status" value="1"/>
</dbReference>
<evidence type="ECO:0000313" key="13">
    <source>
        <dbReference type="Proteomes" id="UP001501319"/>
    </source>
</evidence>
<dbReference type="InterPro" id="IPR003594">
    <property type="entry name" value="HATPase_dom"/>
</dbReference>
<comment type="catalytic activity">
    <reaction evidence="1">
        <text>ATP + protein L-histidine = ADP + protein N-phospho-L-histidine.</text>
        <dbReference type="EC" id="2.7.13.3"/>
    </reaction>
</comment>
<feature type="transmembrane region" description="Helical" evidence="9">
    <location>
        <begin position="12"/>
        <end position="34"/>
    </location>
</feature>
<feature type="domain" description="Signal transduction histidine kinase subgroup 3 dimerisation and phosphoacceptor" evidence="11">
    <location>
        <begin position="125"/>
        <end position="190"/>
    </location>
</feature>
<dbReference type="EC" id="2.7.13.3" evidence="2"/>
<keyword evidence="3" id="KW-0597">Phosphoprotein</keyword>
<dbReference type="EMBL" id="BAAANE010000003">
    <property type="protein sequence ID" value="GAA1625045.1"/>
    <property type="molecule type" value="Genomic_DNA"/>
</dbReference>
<dbReference type="InterPro" id="IPR011712">
    <property type="entry name" value="Sig_transdc_His_kin_sub3_dim/P"/>
</dbReference>
<reference evidence="12 13" key="1">
    <citation type="journal article" date="2019" name="Int. J. Syst. Evol. Microbiol.">
        <title>The Global Catalogue of Microorganisms (GCM) 10K type strain sequencing project: providing services to taxonomists for standard genome sequencing and annotation.</title>
        <authorList>
            <consortium name="The Broad Institute Genomics Platform"/>
            <consortium name="The Broad Institute Genome Sequencing Center for Infectious Disease"/>
            <person name="Wu L."/>
            <person name="Ma J."/>
        </authorList>
    </citation>
    <scope>NUCLEOTIDE SEQUENCE [LARGE SCALE GENOMIC DNA]</scope>
    <source>
        <strain evidence="12 13">JCM 14306</strain>
    </source>
</reference>
<protein>
    <recommendedName>
        <fullName evidence="2">histidine kinase</fullName>
        <ecNumber evidence="2">2.7.13.3</ecNumber>
    </recommendedName>
</protein>
<evidence type="ECO:0000256" key="6">
    <source>
        <dbReference type="ARBA" id="ARBA00022777"/>
    </source>
</evidence>
<evidence type="ECO:0000256" key="9">
    <source>
        <dbReference type="SAM" id="Phobius"/>
    </source>
</evidence>
<feature type="transmembrane region" description="Helical" evidence="9">
    <location>
        <begin position="83"/>
        <end position="101"/>
    </location>
</feature>
<keyword evidence="6" id="KW-0418">Kinase</keyword>
<gene>
    <name evidence="12" type="ORF">GCM10009744_10880</name>
</gene>
<evidence type="ECO:0000256" key="5">
    <source>
        <dbReference type="ARBA" id="ARBA00022741"/>
    </source>
</evidence>
<evidence type="ECO:0000256" key="2">
    <source>
        <dbReference type="ARBA" id="ARBA00012438"/>
    </source>
</evidence>
<dbReference type="CDD" id="cd16917">
    <property type="entry name" value="HATPase_UhpB-NarQ-NarX-like"/>
    <property type="match status" value="1"/>
</dbReference>
<dbReference type="PANTHER" id="PTHR24421:SF10">
    <property type="entry name" value="NITRATE_NITRITE SENSOR PROTEIN NARQ"/>
    <property type="match status" value="1"/>
</dbReference>
<name>A0ABN2F0H6_9ACTN</name>
<evidence type="ECO:0000256" key="4">
    <source>
        <dbReference type="ARBA" id="ARBA00022679"/>
    </source>
</evidence>
<dbReference type="InterPro" id="IPR050482">
    <property type="entry name" value="Sensor_HK_TwoCompSys"/>
</dbReference>
<keyword evidence="8" id="KW-0902">Two-component regulatory system</keyword>
<evidence type="ECO:0000313" key="12">
    <source>
        <dbReference type="EMBL" id="GAA1625045.1"/>
    </source>
</evidence>
<evidence type="ECO:0000259" key="11">
    <source>
        <dbReference type="Pfam" id="PF07730"/>
    </source>
</evidence>
<keyword evidence="9" id="KW-0472">Membrane</keyword>
<keyword evidence="7" id="KW-0067">ATP-binding</keyword>
<proteinExistence type="predicted"/>
<keyword evidence="9" id="KW-1133">Transmembrane helix</keyword>
<dbReference type="Gene3D" id="1.20.5.1930">
    <property type="match status" value="1"/>
</dbReference>
<evidence type="ECO:0000256" key="8">
    <source>
        <dbReference type="ARBA" id="ARBA00023012"/>
    </source>
</evidence>
<keyword evidence="5" id="KW-0547">Nucleotide-binding</keyword>
<evidence type="ECO:0000256" key="1">
    <source>
        <dbReference type="ARBA" id="ARBA00000085"/>
    </source>
</evidence>
<dbReference type="SUPFAM" id="SSF55874">
    <property type="entry name" value="ATPase domain of HSP90 chaperone/DNA topoisomerase II/histidine kinase"/>
    <property type="match status" value="1"/>
</dbReference>
<keyword evidence="9" id="KW-0812">Transmembrane</keyword>
<dbReference type="RefSeq" id="WP_344109428.1">
    <property type="nucleotide sequence ID" value="NZ_BAAANE010000003.1"/>
</dbReference>
<organism evidence="12 13">
    <name type="scientific">Kribbella alba</name>
    <dbReference type="NCBI Taxonomy" id="190197"/>
    <lineage>
        <taxon>Bacteria</taxon>
        <taxon>Bacillati</taxon>
        <taxon>Actinomycetota</taxon>
        <taxon>Actinomycetes</taxon>
        <taxon>Propionibacteriales</taxon>
        <taxon>Kribbellaceae</taxon>
        <taxon>Kribbella</taxon>
    </lineage>
</organism>
<dbReference type="Proteomes" id="UP001501319">
    <property type="component" value="Unassembled WGS sequence"/>
</dbReference>
<dbReference type="Gene3D" id="3.30.565.10">
    <property type="entry name" value="Histidine kinase-like ATPase, C-terminal domain"/>
    <property type="match status" value="1"/>
</dbReference>